<organism evidence="2">
    <name type="scientific">Iconisemion striatum</name>
    <dbReference type="NCBI Taxonomy" id="60296"/>
    <lineage>
        <taxon>Eukaryota</taxon>
        <taxon>Metazoa</taxon>
        <taxon>Chordata</taxon>
        <taxon>Craniata</taxon>
        <taxon>Vertebrata</taxon>
        <taxon>Euteleostomi</taxon>
        <taxon>Actinopterygii</taxon>
        <taxon>Neopterygii</taxon>
        <taxon>Teleostei</taxon>
        <taxon>Neoteleostei</taxon>
        <taxon>Acanthomorphata</taxon>
        <taxon>Ovalentaria</taxon>
        <taxon>Atherinomorphae</taxon>
        <taxon>Cyprinodontiformes</taxon>
        <taxon>Nothobranchiidae</taxon>
        <taxon>Iconisemion</taxon>
    </lineage>
</organism>
<feature type="non-terminal residue" evidence="2">
    <location>
        <position position="83"/>
    </location>
</feature>
<sequence>ILRTPRFLQHRIDELKQVAVTFVFTERRECSSETEVQQRHTEEMLDRHECGRICSSGADGSPPPKMEVTNDGLQLRKRVKHTR</sequence>
<dbReference type="AlphaFoldDB" id="A0A1A7YU29"/>
<dbReference type="EMBL" id="HADX01011466">
    <property type="protein sequence ID" value="SBP33698.1"/>
    <property type="molecule type" value="Transcribed_RNA"/>
</dbReference>
<reference evidence="2" key="1">
    <citation type="submission" date="2016-05" db="EMBL/GenBank/DDBJ databases">
        <authorList>
            <person name="Lavstsen T."/>
            <person name="Jespersen J.S."/>
        </authorList>
    </citation>
    <scope>NUCLEOTIDE SEQUENCE</scope>
    <source>
        <tissue evidence="2">Brain</tissue>
    </source>
</reference>
<evidence type="ECO:0000256" key="1">
    <source>
        <dbReference type="SAM" id="MobiDB-lite"/>
    </source>
</evidence>
<protein>
    <submittedName>
        <fullName evidence="2">Carbonic anhydrase X</fullName>
    </submittedName>
</protein>
<accession>A0A1A7YU29</accession>
<feature type="region of interest" description="Disordered" evidence="1">
    <location>
        <begin position="54"/>
        <end position="83"/>
    </location>
</feature>
<name>A0A1A7YU29_9TELE</name>
<proteinExistence type="predicted"/>
<gene>
    <name evidence="2" type="primary">CA10</name>
</gene>
<feature type="non-terminal residue" evidence="2">
    <location>
        <position position="1"/>
    </location>
</feature>
<reference evidence="2" key="2">
    <citation type="submission" date="2016-06" db="EMBL/GenBank/DDBJ databases">
        <title>The genome of a short-lived fish provides insights into sex chromosome evolution and the genetic control of aging.</title>
        <authorList>
            <person name="Reichwald K."/>
            <person name="Felder M."/>
            <person name="Petzold A."/>
            <person name="Koch P."/>
            <person name="Groth M."/>
            <person name="Platzer M."/>
        </authorList>
    </citation>
    <scope>NUCLEOTIDE SEQUENCE</scope>
    <source>
        <tissue evidence="2">Brain</tissue>
    </source>
</reference>
<evidence type="ECO:0000313" key="2">
    <source>
        <dbReference type="EMBL" id="SBP33698.1"/>
    </source>
</evidence>